<dbReference type="InterPro" id="IPR006026">
    <property type="entry name" value="Peptidase_Metallo"/>
</dbReference>
<evidence type="ECO:0000256" key="4">
    <source>
        <dbReference type="ARBA" id="ARBA00022801"/>
    </source>
</evidence>
<dbReference type="InterPro" id="IPR024079">
    <property type="entry name" value="MetalloPept_cat_dom_sf"/>
</dbReference>
<dbReference type="GO" id="GO:0008270">
    <property type="term" value="F:zinc ion binding"/>
    <property type="evidence" value="ECO:0007669"/>
    <property type="project" value="UniProtKB-UniRule"/>
</dbReference>
<accession>A0AAV4SP48</accession>
<feature type="binding site" evidence="8">
    <location>
        <position position="169"/>
    </location>
    <ligand>
        <name>Zn(2+)</name>
        <dbReference type="ChEBI" id="CHEBI:29105"/>
        <note>catalytic</note>
    </ligand>
</feature>
<name>A0AAV4SP48_CAEEX</name>
<organism evidence="11 12">
    <name type="scientific">Caerostris extrusa</name>
    <name type="common">Bark spider</name>
    <name type="synonym">Caerostris bankana</name>
    <dbReference type="NCBI Taxonomy" id="172846"/>
    <lineage>
        <taxon>Eukaryota</taxon>
        <taxon>Metazoa</taxon>
        <taxon>Ecdysozoa</taxon>
        <taxon>Arthropoda</taxon>
        <taxon>Chelicerata</taxon>
        <taxon>Arachnida</taxon>
        <taxon>Araneae</taxon>
        <taxon>Araneomorphae</taxon>
        <taxon>Entelegynae</taxon>
        <taxon>Araneoidea</taxon>
        <taxon>Araneidae</taxon>
        <taxon>Caerostris</taxon>
    </lineage>
</organism>
<dbReference type="SMART" id="SM00235">
    <property type="entry name" value="ZnMc"/>
    <property type="match status" value="1"/>
</dbReference>
<dbReference type="Pfam" id="PF01400">
    <property type="entry name" value="Astacin"/>
    <property type="match status" value="2"/>
</dbReference>
<dbReference type="GO" id="GO:0004222">
    <property type="term" value="F:metalloendopeptidase activity"/>
    <property type="evidence" value="ECO:0007669"/>
    <property type="project" value="UniProtKB-UniRule"/>
</dbReference>
<feature type="binding site" evidence="8">
    <location>
        <position position="165"/>
    </location>
    <ligand>
        <name>Zn(2+)</name>
        <dbReference type="ChEBI" id="CHEBI:29105"/>
        <note>catalytic</note>
    </ligand>
</feature>
<evidence type="ECO:0000256" key="2">
    <source>
        <dbReference type="ARBA" id="ARBA00022670"/>
    </source>
</evidence>
<dbReference type="InterPro" id="IPR034035">
    <property type="entry name" value="Astacin-like_dom"/>
</dbReference>
<dbReference type="InterPro" id="IPR001506">
    <property type="entry name" value="Peptidase_M12A"/>
</dbReference>
<dbReference type="PANTHER" id="PTHR10127">
    <property type="entry name" value="DISCOIDIN, CUB, EGF, LAMININ , AND ZINC METALLOPROTEASE DOMAIN CONTAINING"/>
    <property type="match status" value="1"/>
</dbReference>
<comment type="caution">
    <text evidence="11">The sequence shown here is derived from an EMBL/GenBank/DDBJ whole genome shotgun (WGS) entry which is preliminary data.</text>
</comment>
<protein>
    <recommendedName>
        <fullName evidence="9">Metalloendopeptidase</fullName>
        <ecNumber evidence="9">3.4.24.-</ecNumber>
    </recommendedName>
</protein>
<evidence type="ECO:0000256" key="6">
    <source>
        <dbReference type="ARBA" id="ARBA00023049"/>
    </source>
</evidence>
<dbReference type="EMBL" id="BPLR01010020">
    <property type="protein sequence ID" value="GIY36218.1"/>
    <property type="molecule type" value="Genomic_DNA"/>
</dbReference>
<comment type="caution">
    <text evidence="8">Lacks conserved residue(s) required for the propagation of feature annotation.</text>
</comment>
<keyword evidence="5 8" id="KW-0862">Zinc</keyword>
<comment type="function">
    <text evidence="7">Zinc metalloprotease. Provoques deadhesion of endothelial cells from cell cultures, and also degradation of fibronectin, fibrinogen and gelatin in vitro. Its role in the venom is not fully understood but it might act as a spreading factor that facilitates diffusion of other venom toxins. Alternatively, it might be involved in the proteolytic processing of other venom toxins or it might play a role in extra-oral digestion of prey.</text>
</comment>
<evidence type="ECO:0000256" key="1">
    <source>
        <dbReference type="ARBA" id="ARBA00011245"/>
    </source>
</evidence>
<feature type="domain" description="Peptidase M12A" evidence="10">
    <location>
        <begin position="57"/>
        <end position="270"/>
    </location>
</feature>
<evidence type="ECO:0000259" key="10">
    <source>
        <dbReference type="PROSITE" id="PS51864"/>
    </source>
</evidence>
<comment type="cofactor">
    <cofactor evidence="8 9">
        <name>Zn(2+)</name>
        <dbReference type="ChEBI" id="CHEBI:29105"/>
    </cofactor>
    <text evidence="8 9">Binds 1 zinc ion per subunit.</text>
</comment>
<reference evidence="11 12" key="1">
    <citation type="submission" date="2021-06" db="EMBL/GenBank/DDBJ databases">
        <title>Caerostris extrusa draft genome.</title>
        <authorList>
            <person name="Kono N."/>
            <person name="Arakawa K."/>
        </authorList>
    </citation>
    <scope>NUCLEOTIDE SEQUENCE [LARGE SCALE GENOMIC DNA]</scope>
</reference>
<feature type="binding site" evidence="8">
    <location>
        <position position="175"/>
    </location>
    <ligand>
        <name>Zn(2+)</name>
        <dbReference type="ChEBI" id="CHEBI:29105"/>
        <note>catalytic</note>
    </ligand>
</feature>
<evidence type="ECO:0000256" key="9">
    <source>
        <dbReference type="RuleBase" id="RU361183"/>
    </source>
</evidence>
<dbReference type="Gene3D" id="3.40.390.10">
    <property type="entry name" value="Collagenase (Catalytic Domain)"/>
    <property type="match status" value="1"/>
</dbReference>
<proteinExistence type="predicted"/>
<dbReference type="AlphaFoldDB" id="A0AAV4SP48"/>
<gene>
    <name evidence="11" type="ORF">CEXT_486581</name>
</gene>
<evidence type="ECO:0000313" key="12">
    <source>
        <dbReference type="Proteomes" id="UP001054945"/>
    </source>
</evidence>
<dbReference type="EC" id="3.4.24.-" evidence="9"/>
<evidence type="ECO:0000256" key="5">
    <source>
        <dbReference type="ARBA" id="ARBA00022833"/>
    </source>
</evidence>
<keyword evidence="3 8" id="KW-0479">Metal-binding</keyword>
<dbReference type="SUPFAM" id="SSF55486">
    <property type="entry name" value="Metalloproteases ('zincins'), catalytic domain"/>
    <property type="match status" value="1"/>
</dbReference>
<evidence type="ECO:0000256" key="3">
    <source>
        <dbReference type="ARBA" id="ARBA00022723"/>
    </source>
</evidence>
<dbReference type="PRINTS" id="PR00480">
    <property type="entry name" value="ASTACIN"/>
</dbReference>
<dbReference type="PANTHER" id="PTHR10127:SF780">
    <property type="entry name" value="METALLOENDOPEPTIDASE"/>
    <property type="match status" value="1"/>
</dbReference>
<dbReference type="GO" id="GO:0006508">
    <property type="term" value="P:proteolysis"/>
    <property type="evidence" value="ECO:0007669"/>
    <property type="project" value="UniProtKB-KW"/>
</dbReference>
<feature type="active site" evidence="8">
    <location>
        <position position="166"/>
    </location>
</feature>
<evidence type="ECO:0000313" key="11">
    <source>
        <dbReference type="EMBL" id="GIY36218.1"/>
    </source>
</evidence>
<keyword evidence="12" id="KW-1185">Reference proteome</keyword>
<comment type="subunit">
    <text evidence="1">Monomer.</text>
</comment>
<keyword evidence="2 8" id="KW-0645">Protease</keyword>
<dbReference type="PROSITE" id="PS51864">
    <property type="entry name" value="ASTACIN"/>
    <property type="match status" value="1"/>
</dbReference>
<evidence type="ECO:0000256" key="8">
    <source>
        <dbReference type="PROSITE-ProRule" id="PRU01211"/>
    </source>
</evidence>
<dbReference type="CDD" id="cd04280">
    <property type="entry name" value="ZnMc_astacin_like"/>
    <property type="match status" value="1"/>
</dbReference>
<keyword evidence="4 8" id="KW-0378">Hydrolase</keyword>
<keyword evidence="6 8" id="KW-0482">Metalloprotease</keyword>
<dbReference type="Proteomes" id="UP001054945">
    <property type="component" value="Unassembled WGS sequence"/>
</dbReference>
<sequence>MLFSIIISVITFLLKLFLRYRAPPILVGPVLDAEQRRIAHDAFYGNGNEMRIHPEHAGIKNTNYRWPGYPGGGTVPYVIDASVEHLRDAIMDAIKQYHDNTCIRFVERTDQENYISIKQLRGQRKGEKATTLLQNPLKKRKCEKYQGKQEVSLGEGCEPLGTIVHELGHALGLFHEHMRSDRDNWIVVHEENIIPKMLDQFNRTDADQEIISTPYDTHSIMHYGNYAFSKDPDNLMSMEALDGTELLEPYDKPGMTDNDIEMINKLYECQ</sequence>
<evidence type="ECO:0000256" key="7">
    <source>
        <dbReference type="ARBA" id="ARBA00025529"/>
    </source>
</evidence>